<sequence>MIILLHSRLQVEICLSQTGNQKYQIRNNSFNHLALDHVQSLTRLQTELLTKAPCHLSSETTQFSFQTVAENLFYVYTAYLDKRMNSTYVRIMSILLRGKKDNINVICSFKGDNLRKVTAIKYEMCENHNKKFGGWIMSCPIPENIPDPCEVTVSSTLNTEASIKANNVTLNIIPLDSQNTKVQYSVCIPPLFGSVNSSRLIEFLEFTKYLGAEKFIFYTHGIQDEKSQIALEHYSNESLVTVIPWKLPDMIQDGQIWYHGQLIAHNDCLYRSMSLTDKLAIQDMDELIVPHDSTVFWDQSLTPLLSGNVKGLGIHSAFFDTTLRGDVLAISSIKRTKNFSRFRTKVLVKPSAIFEVGIHHVSKPLLEQYKIISPPTSKVLLHHYRSCLSNYGMNCKDWVLDQTIKVKYGHVRNHILHVKSIVDALSHLSAQMVNTTKNKLFS</sequence>
<evidence type="ECO:0000256" key="1">
    <source>
        <dbReference type="ARBA" id="ARBA00004167"/>
    </source>
</evidence>
<protein>
    <recommendedName>
        <fullName evidence="8">Glycosyltransferase family 92 protein</fullName>
        <ecNumber evidence="8">2.4.1.-</ecNumber>
    </recommendedName>
</protein>
<keyword evidence="6" id="KW-1133">Transmembrane helix</keyword>
<dbReference type="Pfam" id="PF01697">
    <property type="entry name" value="Glyco_transf_92"/>
    <property type="match status" value="1"/>
</dbReference>
<evidence type="ECO:0000256" key="7">
    <source>
        <dbReference type="ARBA" id="ARBA00023136"/>
    </source>
</evidence>
<dbReference type="GO" id="GO:0005737">
    <property type="term" value="C:cytoplasm"/>
    <property type="evidence" value="ECO:0007669"/>
    <property type="project" value="TreeGrafter"/>
</dbReference>
<dbReference type="AlphaFoldDB" id="A0A6J8EWU0"/>
<reference evidence="9 10" key="1">
    <citation type="submission" date="2020-06" db="EMBL/GenBank/DDBJ databases">
        <authorList>
            <person name="Li R."/>
            <person name="Bekaert M."/>
        </authorList>
    </citation>
    <scope>NUCLEOTIDE SEQUENCE [LARGE SCALE GENOMIC DNA]</scope>
    <source>
        <strain evidence="10">wild</strain>
    </source>
</reference>
<evidence type="ECO:0000256" key="3">
    <source>
        <dbReference type="ARBA" id="ARBA00022676"/>
    </source>
</evidence>
<evidence type="ECO:0000256" key="6">
    <source>
        <dbReference type="ARBA" id="ARBA00022989"/>
    </source>
</evidence>
<keyword evidence="5" id="KW-0812">Transmembrane</keyword>
<keyword evidence="10" id="KW-1185">Reference proteome</keyword>
<evidence type="ECO:0000256" key="5">
    <source>
        <dbReference type="ARBA" id="ARBA00022692"/>
    </source>
</evidence>
<organism evidence="9 10">
    <name type="scientific">Mytilus coruscus</name>
    <name type="common">Sea mussel</name>
    <dbReference type="NCBI Taxonomy" id="42192"/>
    <lineage>
        <taxon>Eukaryota</taxon>
        <taxon>Metazoa</taxon>
        <taxon>Spiralia</taxon>
        <taxon>Lophotrochozoa</taxon>
        <taxon>Mollusca</taxon>
        <taxon>Bivalvia</taxon>
        <taxon>Autobranchia</taxon>
        <taxon>Pteriomorphia</taxon>
        <taxon>Mytilida</taxon>
        <taxon>Mytiloidea</taxon>
        <taxon>Mytilidae</taxon>
        <taxon>Mytilinae</taxon>
        <taxon>Mytilus</taxon>
    </lineage>
</organism>
<proteinExistence type="inferred from homology"/>
<keyword evidence="3 8" id="KW-0328">Glycosyltransferase</keyword>
<keyword evidence="7" id="KW-0472">Membrane</keyword>
<gene>
    <name evidence="9" type="ORF">MCOR_56822</name>
</gene>
<evidence type="ECO:0000313" key="10">
    <source>
        <dbReference type="Proteomes" id="UP000507470"/>
    </source>
</evidence>
<dbReference type="Proteomes" id="UP000507470">
    <property type="component" value="Unassembled WGS sequence"/>
</dbReference>
<dbReference type="InterPro" id="IPR008166">
    <property type="entry name" value="Glyco_transf_92"/>
</dbReference>
<dbReference type="PANTHER" id="PTHR21461">
    <property type="entry name" value="GLYCOSYLTRANSFERASE FAMILY 92 PROTEIN"/>
    <property type="match status" value="1"/>
</dbReference>
<dbReference type="GO" id="GO:0016020">
    <property type="term" value="C:membrane"/>
    <property type="evidence" value="ECO:0007669"/>
    <property type="project" value="UniProtKB-SubCell"/>
</dbReference>
<comment type="subcellular location">
    <subcellularLocation>
        <location evidence="1">Membrane</location>
        <topology evidence="1">Single-pass membrane protein</topology>
    </subcellularLocation>
</comment>
<evidence type="ECO:0000256" key="4">
    <source>
        <dbReference type="ARBA" id="ARBA00022679"/>
    </source>
</evidence>
<evidence type="ECO:0000256" key="2">
    <source>
        <dbReference type="ARBA" id="ARBA00007647"/>
    </source>
</evidence>
<dbReference type="PANTHER" id="PTHR21461:SF87">
    <property type="entry name" value="GH12965P"/>
    <property type="match status" value="1"/>
</dbReference>
<keyword evidence="4 8" id="KW-0808">Transferase</keyword>
<accession>A0A6J8EWU0</accession>
<evidence type="ECO:0000256" key="8">
    <source>
        <dbReference type="RuleBase" id="RU366017"/>
    </source>
</evidence>
<dbReference type="EMBL" id="CACVKT020010124">
    <property type="protein sequence ID" value="CAC5424970.1"/>
    <property type="molecule type" value="Genomic_DNA"/>
</dbReference>
<dbReference type="GO" id="GO:0016757">
    <property type="term" value="F:glycosyltransferase activity"/>
    <property type="evidence" value="ECO:0007669"/>
    <property type="project" value="UniProtKB-UniRule"/>
</dbReference>
<name>A0A6J8EWU0_MYTCO</name>
<dbReference type="EC" id="2.4.1.-" evidence="8"/>
<comment type="similarity">
    <text evidence="2 8">Belongs to the glycosyltransferase 92 family.</text>
</comment>
<dbReference type="OrthoDB" id="2526284at2759"/>
<evidence type="ECO:0000313" key="9">
    <source>
        <dbReference type="EMBL" id="CAC5424970.1"/>
    </source>
</evidence>